<dbReference type="EMBL" id="JAGQFT010000017">
    <property type="protein sequence ID" value="MBR0561661.1"/>
    <property type="molecule type" value="Genomic_DNA"/>
</dbReference>
<dbReference type="SUPFAM" id="SSF54523">
    <property type="entry name" value="Pili subunits"/>
    <property type="match status" value="1"/>
</dbReference>
<dbReference type="Pfam" id="PF12019">
    <property type="entry name" value="GspH"/>
    <property type="match status" value="1"/>
</dbReference>
<comment type="similarity">
    <text evidence="9">Belongs to the GSP H family.</text>
</comment>
<sequence>MRSRRNGLTLLELLVVVAILAIVTTVGLPAFGDVLQRTRAQTAMHQLTASIASARLAAIQHRRPLALCPADAAGACVDEPDWSAGWLVFVDADGNDRPDTDADLVRHVQTSGRIAIRSSAGRTRIRVQRDGRSGGSNLSLSLCSEDAEPRLLGRVILNISGRTRSERPTAPTPCPFAPGGAG</sequence>
<accession>A0A8J7VTE1</accession>
<dbReference type="Proteomes" id="UP000675747">
    <property type="component" value="Unassembled WGS sequence"/>
</dbReference>
<dbReference type="EMBL" id="JAGQFT020000003">
    <property type="protein sequence ID" value="MBS7456660.1"/>
    <property type="molecule type" value="Genomic_DNA"/>
</dbReference>
<dbReference type="NCBIfam" id="TIGR02532">
    <property type="entry name" value="IV_pilin_GFxxxE"/>
    <property type="match status" value="1"/>
</dbReference>
<reference evidence="14 15" key="1">
    <citation type="journal article" date="2021" name="Microbiol. Resour. Announc.">
        <title>Draft Genome Sequence of Coralloluteibacterium stylophorae LMG 29479T.</title>
        <authorList>
            <person name="Karlyshev A.V."/>
            <person name="Kudryashova E.B."/>
            <person name="Ariskina E.V."/>
            <person name="Conroy A.P."/>
            <person name="Abidueva E.Y."/>
        </authorList>
    </citation>
    <scope>NUCLEOTIDE SEQUENCE [LARGE SCALE GENOMIC DNA]</scope>
    <source>
        <strain evidence="14 15">LMG 29479</strain>
    </source>
</reference>
<evidence type="ECO:0000256" key="3">
    <source>
        <dbReference type="ARBA" id="ARBA00022475"/>
    </source>
</evidence>
<protein>
    <recommendedName>
        <fullName evidence="2">Type II secretion system protein H</fullName>
    </recommendedName>
    <alternativeName>
        <fullName evidence="10">General secretion pathway protein H</fullName>
    </alternativeName>
</protein>
<evidence type="ECO:0000256" key="2">
    <source>
        <dbReference type="ARBA" id="ARBA00021549"/>
    </source>
</evidence>
<keyword evidence="3" id="KW-1003">Cell membrane</keyword>
<dbReference type="GO" id="GO:0015627">
    <property type="term" value="C:type II protein secretion system complex"/>
    <property type="evidence" value="ECO:0007669"/>
    <property type="project" value="InterPro"/>
</dbReference>
<comment type="subcellular location">
    <subcellularLocation>
        <location evidence="1">Cell inner membrane</location>
        <topology evidence="1">Single-pass membrane protein</topology>
    </subcellularLocation>
</comment>
<reference evidence="13" key="2">
    <citation type="submission" date="2021-04" db="EMBL/GenBank/DDBJ databases">
        <authorList>
            <person name="Karlyshev A.V."/>
        </authorList>
    </citation>
    <scope>NUCLEOTIDE SEQUENCE</scope>
    <source>
        <strain evidence="13">LMG 29479</strain>
    </source>
</reference>
<evidence type="ECO:0000256" key="8">
    <source>
        <dbReference type="ARBA" id="ARBA00023136"/>
    </source>
</evidence>
<dbReference type="Gene3D" id="3.55.40.10">
    <property type="entry name" value="minor pseudopilin epsh domain"/>
    <property type="match status" value="1"/>
</dbReference>
<evidence type="ECO:0000313" key="13">
    <source>
        <dbReference type="EMBL" id="MBR0561661.1"/>
    </source>
</evidence>
<dbReference type="RefSeq" id="WP_211925655.1">
    <property type="nucleotide sequence ID" value="NZ_JAGQFT020000003.1"/>
</dbReference>
<dbReference type="AlphaFoldDB" id="A0A8J7VTE1"/>
<dbReference type="GO" id="GO:0005886">
    <property type="term" value="C:plasma membrane"/>
    <property type="evidence" value="ECO:0007669"/>
    <property type="project" value="UniProtKB-SubCell"/>
</dbReference>
<evidence type="ECO:0000256" key="7">
    <source>
        <dbReference type="ARBA" id="ARBA00022989"/>
    </source>
</evidence>
<feature type="region of interest" description="Disordered" evidence="11">
    <location>
        <begin position="162"/>
        <end position="182"/>
    </location>
</feature>
<keyword evidence="8" id="KW-0472">Membrane</keyword>
<feature type="domain" description="General secretion pathway GspH" evidence="12">
    <location>
        <begin position="44"/>
        <end position="158"/>
    </location>
</feature>
<keyword evidence="5" id="KW-0997">Cell inner membrane</keyword>
<dbReference type="GO" id="GO:0015628">
    <property type="term" value="P:protein secretion by the type II secretion system"/>
    <property type="evidence" value="ECO:0007669"/>
    <property type="project" value="InterPro"/>
</dbReference>
<evidence type="ECO:0000256" key="10">
    <source>
        <dbReference type="ARBA" id="ARBA00030775"/>
    </source>
</evidence>
<dbReference type="InterPro" id="IPR012902">
    <property type="entry name" value="N_methyl_site"/>
</dbReference>
<evidence type="ECO:0000256" key="5">
    <source>
        <dbReference type="ARBA" id="ARBA00022519"/>
    </source>
</evidence>
<keyword evidence="6" id="KW-0812">Transmembrane</keyword>
<dbReference type="Pfam" id="PF07963">
    <property type="entry name" value="N_methyl"/>
    <property type="match status" value="1"/>
</dbReference>
<evidence type="ECO:0000259" key="12">
    <source>
        <dbReference type="Pfam" id="PF12019"/>
    </source>
</evidence>
<name>A0A8J7VTE1_9GAMM</name>
<keyword evidence="15" id="KW-1185">Reference proteome</keyword>
<keyword evidence="4" id="KW-0488">Methylation</keyword>
<dbReference type="InterPro" id="IPR045584">
    <property type="entry name" value="Pilin-like"/>
</dbReference>
<organism evidence="13">
    <name type="scientific">Coralloluteibacterium stylophorae</name>
    <dbReference type="NCBI Taxonomy" id="1776034"/>
    <lineage>
        <taxon>Bacteria</taxon>
        <taxon>Pseudomonadati</taxon>
        <taxon>Pseudomonadota</taxon>
        <taxon>Gammaproteobacteria</taxon>
        <taxon>Lysobacterales</taxon>
        <taxon>Lysobacteraceae</taxon>
        <taxon>Coralloluteibacterium</taxon>
    </lineage>
</organism>
<gene>
    <name evidence="14" type="ORF">KB893_005875</name>
    <name evidence="13" type="ORF">KB893_03875</name>
</gene>
<evidence type="ECO:0000313" key="14">
    <source>
        <dbReference type="EMBL" id="MBS7456660.1"/>
    </source>
</evidence>
<keyword evidence="7" id="KW-1133">Transmembrane helix</keyword>
<proteinExistence type="inferred from homology"/>
<evidence type="ECO:0000256" key="9">
    <source>
        <dbReference type="ARBA" id="ARBA00025772"/>
    </source>
</evidence>
<evidence type="ECO:0000256" key="4">
    <source>
        <dbReference type="ARBA" id="ARBA00022481"/>
    </source>
</evidence>
<comment type="caution">
    <text evidence="13">The sequence shown here is derived from an EMBL/GenBank/DDBJ whole genome shotgun (WGS) entry which is preliminary data.</text>
</comment>
<dbReference type="InterPro" id="IPR022346">
    <property type="entry name" value="T2SS_GspH"/>
</dbReference>
<evidence type="ECO:0000313" key="15">
    <source>
        <dbReference type="Proteomes" id="UP000675747"/>
    </source>
</evidence>
<evidence type="ECO:0000256" key="1">
    <source>
        <dbReference type="ARBA" id="ARBA00004377"/>
    </source>
</evidence>
<evidence type="ECO:0000256" key="6">
    <source>
        <dbReference type="ARBA" id="ARBA00022692"/>
    </source>
</evidence>
<evidence type="ECO:0000256" key="11">
    <source>
        <dbReference type="SAM" id="MobiDB-lite"/>
    </source>
</evidence>